<keyword evidence="2 6" id="KW-0479">Metal-binding</keyword>
<sequence length="357" mass="39407">MKMKLHPVHLPLKHPFTISRGTLTTQPALYVELEHDGVVGFGEVTENTYYGHTFDSISASLEKARPHLEKYVDGDPLEVWHEMLTIVDGDMFALSALDIAAHDLKGKRSGTPTWQNWGLDWKDVVPSSYTIGISSIEKMVAKLQEQPDWPVYKIKLGTENDLEIVRRLRQHTQAKFRVDANCGWTSAQAIENSKELAELDVEFIEQPLPVEAAREDKLNLFEQSALPILADEDCQIMSDIEKCHGLYHGVNVKICKCGGLTPALSMLRQARSLGMKTMVGCMIESSVGISGAAQLLPLLDFADLDGAILLRDEPATGLQIRNGVVSMPQSPGCGSSIDFEKLHDYKPAGATLPNRSS</sequence>
<keyword evidence="10" id="KW-1185">Reference proteome</keyword>
<dbReference type="SUPFAM" id="SSF51604">
    <property type="entry name" value="Enolase C-terminal domain-like"/>
    <property type="match status" value="1"/>
</dbReference>
<dbReference type="InterPro" id="IPR018110">
    <property type="entry name" value="Mandel_Rmase/mucon_lact_enz_CS"/>
</dbReference>
<dbReference type="CDD" id="cd03319">
    <property type="entry name" value="L-Ala-DL-Glu_epimerase"/>
    <property type="match status" value="1"/>
</dbReference>
<keyword evidence="3 6" id="KW-0460">Magnesium</keyword>
<dbReference type="Pfam" id="PF13378">
    <property type="entry name" value="MR_MLE_C"/>
    <property type="match status" value="1"/>
</dbReference>
<feature type="binding site" evidence="6">
    <location>
        <position position="231"/>
    </location>
    <ligand>
        <name>Mg(2+)</name>
        <dbReference type="ChEBI" id="CHEBI:18420"/>
    </ligand>
</feature>
<dbReference type="OrthoDB" id="9775391at2"/>
<evidence type="ECO:0000256" key="1">
    <source>
        <dbReference type="ARBA" id="ARBA00008031"/>
    </source>
</evidence>
<accession>A0A5B9P6K3</accession>
<evidence type="ECO:0000313" key="10">
    <source>
        <dbReference type="Proteomes" id="UP000322214"/>
    </source>
</evidence>
<dbReference type="InterPro" id="IPR034593">
    <property type="entry name" value="DgoD-like"/>
</dbReference>
<feature type="binding site" evidence="6">
    <location>
        <position position="205"/>
    </location>
    <ligand>
        <name>Mg(2+)</name>
        <dbReference type="ChEBI" id="CHEBI:18420"/>
    </ligand>
</feature>
<dbReference type="PROSITE" id="PS00909">
    <property type="entry name" value="MR_MLE_2"/>
    <property type="match status" value="1"/>
</dbReference>
<dbReference type="InterPro" id="IPR013342">
    <property type="entry name" value="Mandelate_racemase_C"/>
</dbReference>
<dbReference type="InterPro" id="IPR029017">
    <property type="entry name" value="Enolase-like_N"/>
</dbReference>
<proteinExistence type="inferred from homology"/>
<dbReference type="InterPro" id="IPR029065">
    <property type="entry name" value="Enolase_C-like"/>
</dbReference>
<feature type="binding site" evidence="6">
    <location>
        <position position="179"/>
    </location>
    <ligand>
        <name>Mg(2+)</name>
        <dbReference type="ChEBI" id="CHEBI:18420"/>
    </ligand>
</feature>
<evidence type="ECO:0000256" key="2">
    <source>
        <dbReference type="ARBA" id="ARBA00022723"/>
    </source>
</evidence>
<comment type="similarity">
    <text evidence="1 7">Belongs to the mandelate racemase/muconate lactonizing enzyme family.</text>
</comment>
<dbReference type="GO" id="GO:0009063">
    <property type="term" value="P:amino acid catabolic process"/>
    <property type="evidence" value="ECO:0007669"/>
    <property type="project" value="InterPro"/>
</dbReference>
<evidence type="ECO:0000259" key="8">
    <source>
        <dbReference type="SMART" id="SM00922"/>
    </source>
</evidence>
<gene>
    <name evidence="9" type="primary">ycjG</name>
    <name evidence="9" type="ORF">MFFC18_17490</name>
</gene>
<dbReference type="InterPro" id="IPR034603">
    <property type="entry name" value="Dipeptide_epimerase"/>
</dbReference>
<dbReference type="RefSeq" id="WP_075085558.1">
    <property type="nucleotide sequence ID" value="NZ_CP042912.1"/>
</dbReference>
<dbReference type="SUPFAM" id="SSF54826">
    <property type="entry name" value="Enolase N-terminal domain-like"/>
    <property type="match status" value="1"/>
</dbReference>
<dbReference type="KEGG" id="mff:MFFC18_17490"/>
<feature type="domain" description="Mandelate racemase/muconate lactonizing enzyme C-terminal" evidence="8">
    <location>
        <begin position="136"/>
        <end position="227"/>
    </location>
</feature>
<dbReference type="AlphaFoldDB" id="A0A5B9P6K3"/>
<dbReference type="InterPro" id="IPR036849">
    <property type="entry name" value="Enolase-like_C_sf"/>
</dbReference>
<name>A0A5B9P6K3_9BACT</name>
<evidence type="ECO:0000256" key="5">
    <source>
        <dbReference type="PIRSR" id="PIRSR634603-1"/>
    </source>
</evidence>
<dbReference type="EC" id="5.1.1.-" evidence="7"/>
<dbReference type="EMBL" id="CP042912">
    <property type="protein sequence ID" value="QEG21888.1"/>
    <property type="molecule type" value="Genomic_DNA"/>
</dbReference>
<dbReference type="SMART" id="SM00922">
    <property type="entry name" value="MR_MLE"/>
    <property type="match status" value="1"/>
</dbReference>
<feature type="active site" description="Proton acceptor; specific for (S)-substrate epimerization" evidence="5">
    <location>
        <position position="253"/>
    </location>
</feature>
<dbReference type="SFLD" id="SFLDS00001">
    <property type="entry name" value="Enolase"/>
    <property type="match status" value="1"/>
</dbReference>
<evidence type="ECO:0000256" key="4">
    <source>
        <dbReference type="ARBA" id="ARBA00023235"/>
    </source>
</evidence>
<reference evidence="9 10" key="1">
    <citation type="submission" date="2019-08" db="EMBL/GenBank/DDBJ databases">
        <title>Deep-cultivation of Planctomycetes and their phenomic and genomic characterization uncovers novel biology.</title>
        <authorList>
            <person name="Wiegand S."/>
            <person name="Jogler M."/>
            <person name="Boedeker C."/>
            <person name="Pinto D."/>
            <person name="Vollmers J."/>
            <person name="Rivas-Marin E."/>
            <person name="Kohn T."/>
            <person name="Peeters S.H."/>
            <person name="Heuer A."/>
            <person name="Rast P."/>
            <person name="Oberbeckmann S."/>
            <person name="Bunk B."/>
            <person name="Jeske O."/>
            <person name="Meyerdierks A."/>
            <person name="Storesund J.E."/>
            <person name="Kallscheuer N."/>
            <person name="Luecker S."/>
            <person name="Lage O.M."/>
            <person name="Pohl T."/>
            <person name="Merkel B.J."/>
            <person name="Hornburger P."/>
            <person name="Mueller R.-W."/>
            <person name="Bruemmer F."/>
            <person name="Labrenz M."/>
            <person name="Spormann A.M."/>
            <person name="Op den Camp H."/>
            <person name="Overmann J."/>
            <person name="Amann R."/>
            <person name="Jetten M.S.M."/>
            <person name="Mascher T."/>
            <person name="Medema M.H."/>
            <person name="Devos D.P."/>
            <person name="Kaster A.-K."/>
            <person name="Ovreas L."/>
            <person name="Rohde M."/>
            <person name="Galperin M.Y."/>
            <person name="Jogler C."/>
        </authorList>
    </citation>
    <scope>NUCLEOTIDE SEQUENCE [LARGE SCALE GENOMIC DNA]</scope>
    <source>
        <strain evidence="9 10">FC18</strain>
    </source>
</reference>
<dbReference type="GO" id="GO:0016855">
    <property type="term" value="F:racemase and epimerase activity, acting on amino acids and derivatives"/>
    <property type="evidence" value="ECO:0007669"/>
    <property type="project" value="UniProtKB-UniRule"/>
</dbReference>
<dbReference type="InterPro" id="IPR013341">
    <property type="entry name" value="Mandelate_racemase_N_dom"/>
</dbReference>
<protein>
    <recommendedName>
        <fullName evidence="7">Dipeptide epimerase</fullName>
        <ecNumber evidence="7">5.1.1.-</ecNumber>
    </recommendedName>
</protein>
<dbReference type="Proteomes" id="UP000322214">
    <property type="component" value="Chromosome"/>
</dbReference>
<dbReference type="PANTHER" id="PTHR48080:SF3">
    <property type="entry name" value="ENOLASE SUPERFAMILY MEMBER DDB_G0284701"/>
    <property type="match status" value="1"/>
</dbReference>
<dbReference type="SFLD" id="SFLDF00010">
    <property type="entry name" value="dipeptide_epimerase"/>
    <property type="match status" value="1"/>
</dbReference>
<dbReference type="Gene3D" id="3.20.20.120">
    <property type="entry name" value="Enolase-like C-terminal domain"/>
    <property type="match status" value="1"/>
</dbReference>
<dbReference type="GO" id="GO:0046872">
    <property type="term" value="F:metal ion binding"/>
    <property type="evidence" value="ECO:0007669"/>
    <property type="project" value="UniProtKB-KW"/>
</dbReference>
<dbReference type="Pfam" id="PF02746">
    <property type="entry name" value="MR_MLE_N"/>
    <property type="match status" value="1"/>
</dbReference>
<evidence type="ECO:0000256" key="3">
    <source>
        <dbReference type="ARBA" id="ARBA00022842"/>
    </source>
</evidence>
<dbReference type="SFLD" id="SFLDG00180">
    <property type="entry name" value="muconate_cycloisomerase"/>
    <property type="match status" value="1"/>
</dbReference>
<dbReference type="PANTHER" id="PTHR48080">
    <property type="entry name" value="D-GALACTONATE DEHYDRATASE-RELATED"/>
    <property type="match status" value="1"/>
</dbReference>
<keyword evidence="4 7" id="KW-0413">Isomerase</keyword>
<feature type="active site" description="Proton acceptor; specific for (R)-substrate epimerization" evidence="5">
    <location>
        <position position="155"/>
    </location>
</feature>
<evidence type="ECO:0000256" key="6">
    <source>
        <dbReference type="PIRSR" id="PIRSR634603-3"/>
    </source>
</evidence>
<dbReference type="STRING" id="980251.GCA_001642875_03350"/>
<dbReference type="Gene3D" id="3.30.390.10">
    <property type="entry name" value="Enolase-like, N-terminal domain"/>
    <property type="match status" value="1"/>
</dbReference>
<evidence type="ECO:0000256" key="7">
    <source>
        <dbReference type="RuleBase" id="RU366006"/>
    </source>
</evidence>
<organism evidence="9 10">
    <name type="scientific">Mariniblastus fucicola</name>
    <dbReference type="NCBI Taxonomy" id="980251"/>
    <lineage>
        <taxon>Bacteria</taxon>
        <taxon>Pseudomonadati</taxon>
        <taxon>Planctomycetota</taxon>
        <taxon>Planctomycetia</taxon>
        <taxon>Pirellulales</taxon>
        <taxon>Pirellulaceae</taxon>
        <taxon>Mariniblastus</taxon>
    </lineage>
</organism>
<evidence type="ECO:0000313" key="9">
    <source>
        <dbReference type="EMBL" id="QEG21888.1"/>
    </source>
</evidence>
<comment type="cofactor">
    <cofactor evidence="6 7">
        <name>Mg(2+)</name>
        <dbReference type="ChEBI" id="CHEBI:18420"/>
    </cofactor>
    <text evidence="6 7">Binds 1 Mg(2+) ion per subunit.</text>
</comment>